<protein>
    <submittedName>
        <fullName evidence="1">Uncharacterized protein</fullName>
    </submittedName>
</protein>
<proteinExistence type="predicted"/>
<name>A0ACC2XV80_9TREE</name>
<evidence type="ECO:0000313" key="1">
    <source>
        <dbReference type="EMBL" id="KAJ9127928.1"/>
    </source>
</evidence>
<keyword evidence="2" id="KW-1185">Reference proteome</keyword>
<gene>
    <name evidence="1" type="ORF">QFC24_000213</name>
</gene>
<sequence length="620" mass="66433">MSCSNIPDGAGTAAEEQLLMPRKKRAATGMCVKCKSEKGRILRLSIAYCKPCFQLQYYARLAKTLHPPLYPAPTVITTTTVPPGGQTPVKQLVGRPPQQAGDVVIGLSGGAGSMSLLDIMVAKGYIGTRESYDGQEIANGTAVLERGKKKATWRKAWAVHVDFSNVIPEIEDPSPMISDFLNERYPTFNIELVVIRAEEAYSTDLLKTLQAYGHTSTSESTQSSHDGVTVDLTKPELPITTSSSTLQPPLESLTTLLQTLPSASHPHLLNNILTSLLQLACSYLPNIGQLLLGETSTRQAQNIIAGAAIGNGWGLPIELQGVYMFPKFGPSVPTLPSTVDDSLPVTRSSTPVPQPADHITRIKPLRESMIKEAAYYCHIKRIPTINHRMWDRTIGSMTGQIRIKGVGEARGKGGINSLEKLTEDFITNLGATHPSTVSTISRTGSKLVFKRQPGSASGDSTGQAGSASENVVCPLCGLPAEPSSLDWKARTALTSLGKIPSTTSTEGSSEPSVNRKANHAHDLAPLLCYACLTAMSPSSTGVIGGAVSQTQTTSSGEHGVGLPFWVSDRVAGRLGLNIVADMQEDHQHPDDSRAGGRELSMQEMKATVDEFLIRDEDDDE</sequence>
<dbReference type="Proteomes" id="UP001234202">
    <property type="component" value="Unassembled WGS sequence"/>
</dbReference>
<evidence type="ECO:0000313" key="2">
    <source>
        <dbReference type="Proteomes" id="UP001234202"/>
    </source>
</evidence>
<comment type="caution">
    <text evidence="1">The sequence shown here is derived from an EMBL/GenBank/DDBJ whole genome shotgun (WGS) entry which is preliminary data.</text>
</comment>
<reference evidence="1" key="1">
    <citation type="submission" date="2023-04" db="EMBL/GenBank/DDBJ databases">
        <title>Draft Genome sequencing of Naganishia species isolated from polar environments using Oxford Nanopore Technology.</title>
        <authorList>
            <person name="Leo P."/>
            <person name="Venkateswaran K."/>
        </authorList>
    </citation>
    <scope>NUCLEOTIDE SEQUENCE</scope>
    <source>
        <strain evidence="1">DBVPG 5303</strain>
    </source>
</reference>
<accession>A0ACC2XV80</accession>
<organism evidence="1 2">
    <name type="scientific">Naganishia onofrii</name>
    <dbReference type="NCBI Taxonomy" id="1851511"/>
    <lineage>
        <taxon>Eukaryota</taxon>
        <taxon>Fungi</taxon>
        <taxon>Dikarya</taxon>
        <taxon>Basidiomycota</taxon>
        <taxon>Agaricomycotina</taxon>
        <taxon>Tremellomycetes</taxon>
        <taxon>Filobasidiales</taxon>
        <taxon>Filobasidiaceae</taxon>
        <taxon>Naganishia</taxon>
    </lineage>
</organism>
<dbReference type="EMBL" id="JASBWV010000001">
    <property type="protein sequence ID" value="KAJ9127928.1"/>
    <property type="molecule type" value="Genomic_DNA"/>
</dbReference>